<organism evidence="6 7">
    <name type="scientific">Thermogemmata fonticola</name>
    <dbReference type="NCBI Taxonomy" id="2755323"/>
    <lineage>
        <taxon>Bacteria</taxon>
        <taxon>Pseudomonadati</taxon>
        <taxon>Planctomycetota</taxon>
        <taxon>Planctomycetia</taxon>
        <taxon>Gemmatales</taxon>
        <taxon>Gemmataceae</taxon>
        <taxon>Thermogemmata</taxon>
    </lineage>
</organism>
<dbReference type="InterPro" id="IPR001296">
    <property type="entry name" value="Glyco_trans_1"/>
</dbReference>
<comment type="similarity">
    <text evidence="1">Belongs to the glycosyltransferase group 1 family. Glycosyltransferase 4 subfamily.</text>
</comment>
<dbReference type="CDD" id="cd03801">
    <property type="entry name" value="GT4_PimA-like"/>
    <property type="match status" value="1"/>
</dbReference>
<reference evidence="6 7" key="1">
    <citation type="submission" date="2020-07" db="EMBL/GenBank/DDBJ databases">
        <title>Thermogemmata thermophila gen. nov., sp. nov., a novel moderate thermophilic planctomycete from a Kamchatka hot spring.</title>
        <authorList>
            <person name="Elcheninov A.G."/>
            <person name="Podosokorskaya O.A."/>
            <person name="Kovaleva O.L."/>
            <person name="Novikov A."/>
            <person name="Bonch-Osmolovskaya E.A."/>
            <person name="Toshchakov S.V."/>
            <person name="Kublanov I.V."/>
        </authorList>
    </citation>
    <scope>NUCLEOTIDE SEQUENCE [LARGE SCALE GENOMIC DNA]</scope>
    <source>
        <strain evidence="6 7">2918</strain>
    </source>
</reference>
<dbReference type="Pfam" id="PF13579">
    <property type="entry name" value="Glyco_trans_4_4"/>
    <property type="match status" value="1"/>
</dbReference>
<keyword evidence="3 6" id="KW-0808">Transferase</keyword>
<dbReference type="RefSeq" id="WP_194539516.1">
    <property type="nucleotide sequence ID" value="NZ_JACEFB010000017.1"/>
</dbReference>
<dbReference type="PANTHER" id="PTHR12526:SF640">
    <property type="entry name" value="COLANIC ACID BIOSYNTHESIS GLYCOSYLTRANSFERASE WCAL-RELATED"/>
    <property type="match status" value="1"/>
</dbReference>
<sequence>MRIAYITAGAAGMFCGSCLKDNTLVAALRQAGQEAVLIPTYTPIRTDEEDVSLPRVFLGGINVYLEQKFALFRRTPRWLDHLFNRRWLLRLASRFASRTPYRELGELTVSMLRGMDGNQAKEIAELAQWLAEEWKPEVVVLTNALLSGIVPEIQRRTGVPVVVTLQGDDIFLDALLPEHRQECLPLIRANCAQVAAFIATSRYYADYMAEYLGLPRAKIAVIYPGIQLAGCSGARPIRREPPLTIGYFARICPEKGWHQLVEAYCLLRRKGRNLPALRLKVGGYLGAAEREYFQEQMARLEKAGLAGEVEHVDCPTHADKLRFLQSLDLFCVPTVYREPKGLYLLEAWANGVPAVQPAHGAFPELLERSGGGVLVPPNQPEALADALAELILDPDRRERLGQAAAAAVHQAFTAERMAQDTLQLLERCRTLTTLPS</sequence>
<dbReference type="GO" id="GO:0016757">
    <property type="term" value="F:glycosyltransferase activity"/>
    <property type="evidence" value="ECO:0007669"/>
    <property type="project" value="UniProtKB-KW"/>
</dbReference>
<dbReference type="Proteomes" id="UP000542342">
    <property type="component" value="Unassembled WGS sequence"/>
</dbReference>
<comment type="caution">
    <text evidence="6">The sequence shown here is derived from an EMBL/GenBank/DDBJ whole genome shotgun (WGS) entry which is preliminary data.</text>
</comment>
<name>A0A7V8VGU9_9BACT</name>
<evidence type="ECO:0000256" key="2">
    <source>
        <dbReference type="ARBA" id="ARBA00022676"/>
    </source>
</evidence>
<dbReference type="SUPFAM" id="SSF53756">
    <property type="entry name" value="UDP-Glycosyltransferase/glycogen phosphorylase"/>
    <property type="match status" value="1"/>
</dbReference>
<evidence type="ECO:0000256" key="3">
    <source>
        <dbReference type="ARBA" id="ARBA00022679"/>
    </source>
</evidence>
<dbReference type="InterPro" id="IPR028098">
    <property type="entry name" value="Glyco_trans_4-like_N"/>
</dbReference>
<evidence type="ECO:0000259" key="4">
    <source>
        <dbReference type="Pfam" id="PF00534"/>
    </source>
</evidence>
<feature type="domain" description="Glycosyl transferase family 1" evidence="4">
    <location>
        <begin position="240"/>
        <end position="405"/>
    </location>
</feature>
<proteinExistence type="inferred from homology"/>
<dbReference type="Pfam" id="PF00534">
    <property type="entry name" value="Glycos_transf_1"/>
    <property type="match status" value="1"/>
</dbReference>
<keyword evidence="2" id="KW-0328">Glycosyltransferase</keyword>
<protein>
    <submittedName>
        <fullName evidence="6">Glycosyltransferase family 4 protein</fullName>
    </submittedName>
</protein>
<gene>
    <name evidence="6" type="ORF">H0921_15945</name>
</gene>
<accession>A0A7V8VGU9</accession>
<evidence type="ECO:0000259" key="5">
    <source>
        <dbReference type="Pfam" id="PF13579"/>
    </source>
</evidence>
<feature type="domain" description="Glycosyltransferase subfamily 4-like N-terminal" evidence="5">
    <location>
        <begin position="120"/>
        <end position="225"/>
    </location>
</feature>
<evidence type="ECO:0000313" key="7">
    <source>
        <dbReference type="Proteomes" id="UP000542342"/>
    </source>
</evidence>
<dbReference type="AlphaFoldDB" id="A0A7V8VGU9"/>
<evidence type="ECO:0000313" key="6">
    <source>
        <dbReference type="EMBL" id="MBA2227650.1"/>
    </source>
</evidence>
<dbReference type="PANTHER" id="PTHR12526">
    <property type="entry name" value="GLYCOSYLTRANSFERASE"/>
    <property type="match status" value="1"/>
</dbReference>
<keyword evidence="7" id="KW-1185">Reference proteome</keyword>
<dbReference type="EMBL" id="JACEFB010000017">
    <property type="protein sequence ID" value="MBA2227650.1"/>
    <property type="molecule type" value="Genomic_DNA"/>
</dbReference>
<dbReference type="Gene3D" id="3.40.50.2000">
    <property type="entry name" value="Glycogen Phosphorylase B"/>
    <property type="match status" value="2"/>
</dbReference>
<evidence type="ECO:0000256" key="1">
    <source>
        <dbReference type="ARBA" id="ARBA00009481"/>
    </source>
</evidence>